<dbReference type="Gene3D" id="2.60.40.1930">
    <property type="match status" value="2"/>
</dbReference>
<dbReference type="InterPro" id="IPR041555">
    <property type="entry name" value="MG3"/>
</dbReference>
<dbReference type="InterPro" id="IPR036055">
    <property type="entry name" value="LDL_receptor-like_sf"/>
</dbReference>
<feature type="domain" description="Alpha-2-macroglobulin" evidence="6">
    <location>
        <begin position="921"/>
        <end position="1012"/>
    </location>
</feature>
<dbReference type="PANTHER" id="PTHR11412">
    <property type="entry name" value="MACROGLOBULIN / COMPLEMENT"/>
    <property type="match status" value="1"/>
</dbReference>
<feature type="transmembrane region" description="Helical" evidence="4">
    <location>
        <begin position="1710"/>
        <end position="1736"/>
    </location>
</feature>
<evidence type="ECO:0000256" key="3">
    <source>
        <dbReference type="SAM" id="MobiDB-lite"/>
    </source>
</evidence>
<protein>
    <submittedName>
        <fullName evidence="8">Alpha-2-macroglobulin family</fullName>
    </submittedName>
</protein>
<dbReference type="SMART" id="SM00192">
    <property type="entry name" value="LDLa"/>
    <property type="match status" value="1"/>
</dbReference>
<dbReference type="InterPro" id="IPR050473">
    <property type="entry name" value="A2M/Complement_sys"/>
</dbReference>
<dbReference type="GO" id="GO:0004866">
    <property type="term" value="F:endopeptidase inhibitor activity"/>
    <property type="evidence" value="ECO:0007669"/>
    <property type="project" value="InterPro"/>
</dbReference>
<dbReference type="Pfam" id="PF07703">
    <property type="entry name" value="A2M_BRD"/>
    <property type="match status" value="1"/>
</dbReference>
<evidence type="ECO:0000259" key="7">
    <source>
        <dbReference type="SMART" id="SM01361"/>
    </source>
</evidence>
<dbReference type="SMART" id="SM01359">
    <property type="entry name" value="A2M_N_2"/>
    <property type="match status" value="1"/>
</dbReference>
<dbReference type="GO" id="GO:0005615">
    <property type="term" value="C:extracellular space"/>
    <property type="evidence" value="ECO:0007669"/>
    <property type="project" value="InterPro"/>
</dbReference>
<dbReference type="Gene3D" id="6.20.50.160">
    <property type="match status" value="1"/>
</dbReference>
<dbReference type="Gene3D" id="4.10.400.10">
    <property type="entry name" value="Low-density Lipoprotein Receptor"/>
    <property type="match status" value="1"/>
</dbReference>
<dbReference type="InterPro" id="IPR008930">
    <property type="entry name" value="Terpenoid_cyclase/PrenylTrfase"/>
</dbReference>
<organism evidence="8 9">
    <name type="scientific">Popillia japonica</name>
    <name type="common">Japanese beetle</name>
    <dbReference type="NCBI Taxonomy" id="7064"/>
    <lineage>
        <taxon>Eukaryota</taxon>
        <taxon>Metazoa</taxon>
        <taxon>Ecdysozoa</taxon>
        <taxon>Arthropoda</taxon>
        <taxon>Hexapoda</taxon>
        <taxon>Insecta</taxon>
        <taxon>Pterygota</taxon>
        <taxon>Neoptera</taxon>
        <taxon>Endopterygota</taxon>
        <taxon>Coleoptera</taxon>
        <taxon>Polyphaga</taxon>
        <taxon>Scarabaeiformia</taxon>
        <taxon>Scarabaeidae</taxon>
        <taxon>Rutelinae</taxon>
        <taxon>Popillia</taxon>
    </lineage>
</organism>
<dbReference type="Pfam" id="PF01835">
    <property type="entry name" value="MG2"/>
    <property type="match status" value="1"/>
</dbReference>
<dbReference type="CDD" id="cd00112">
    <property type="entry name" value="LDLa"/>
    <property type="match status" value="1"/>
</dbReference>
<accession>A0AAW1LH75</accession>
<dbReference type="CDD" id="cd02891">
    <property type="entry name" value="A2M_like"/>
    <property type="match status" value="1"/>
</dbReference>
<evidence type="ECO:0000256" key="2">
    <source>
        <dbReference type="PROSITE-ProRule" id="PRU00124"/>
    </source>
</evidence>
<proteinExistence type="predicted"/>
<name>A0AAW1LH75_POPJA</name>
<evidence type="ECO:0000313" key="9">
    <source>
        <dbReference type="Proteomes" id="UP001458880"/>
    </source>
</evidence>
<keyword evidence="1 2" id="KW-1015">Disulfide bond</keyword>
<evidence type="ECO:0000256" key="1">
    <source>
        <dbReference type="ARBA" id="ARBA00023157"/>
    </source>
</evidence>
<dbReference type="SMART" id="SM01419">
    <property type="entry name" value="Thiol-ester_cl"/>
    <property type="match status" value="1"/>
</dbReference>
<dbReference type="SUPFAM" id="SSF49410">
    <property type="entry name" value="Alpha-macroglobulin receptor domain"/>
    <property type="match status" value="1"/>
</dbReference>
<dbReference type="InterPro" id="IPR002890">
    <property type="entry name" value="MG2"/>
</dbReference>
<dbReference type="Gene3D" id="1.50.10.20">
    <property type="match status" value="1"/>
</dbReference>
<dbReference type="SMART" id="SM01360">
    <property type="entry name" value="A2M"/>
    <property type="match status" value="1"/>
</dbReference>
<evidence type="ECO:0000313" key="8">
    <source>
        <dbReference type="EMBL" id="KAK9732383.1"/>
    </source>
</evidence>
<feature type="region of interest" description="Disordered" evidence="3">
    <location>
        <begin position="540"/>
        <end position="581"/>
    </location>
</feature>
<gene>
    <name evidence="8" type="ORF">QE152_g12836</name>
</gene>
<dbReference type="Gene3D" id="2.60.40.1940">
    <property type="match status" value="1"/>
</dbReference>
<evidence type="ECO:0000256" key="4">
    <source>
        <dbReference type="SAM" id="Phobius"/>
    </source>
</evidence>
<dbReference type="Gene3D" id="2.20.130.20">
    <property type="match status" value="1"/>
</dbReference>
<feature type="domain" description="Alpha-macroglobulin receptor-binding" evidence="7">
    <location>
        <begin position="1596"/>
        <end position="1687"/>
    </location>
</feature>
<reference evidence="8 9" key="1">
    <citation type="journal article" date="2024" name="BMC Genomics">
        <title>De novo assembly and annotation of Popillia japonica's genome with initial clues to its potential as an invasive pest.</title>
        <authorList>
            <person name="Cucini C."/>
            <person name="Boschi S."/>
            <person name="Funari R."/>
            <person name="Cardaioli E."/>
            <person name="Iannotti N."/>
            <person name="Marturano G."/>
            <person name="Paoli F."/>
            <person name="Bruttini M."/>
            <person name="Carapelli A."/>
            <person name="Frati F."/>
            <person name="Nardi F."/>
        </authorList>
    </citation>
    <scope>NUCLEOTIDE SEQUENCE [LARGE SCALE GENOMIC DNA]</scope>
    <source>
        <strain evidence="8">DMR45628</strain>
    </source>
</reference>
<sequence length="1747" mass="199731">MRVKIQTDLQLVQLASVVVDGKSVYRSRVVDGVLPRMNHIIIFLLIWTPRKERGLLHKITLTKRDSGMRYRRWADSALLIVVCCTTVRSQDQRPPNIPPFSTNTLDSNLNNPFNNPSDRPYTQNHDPYGPTPDPGYNRYPFDDRNYIDDPQYHSIIKESSYFVVASKMVRPGQLYKVFVIILKEKHPITVRASIQRDGVEVVSHYNNFKINIPETLLMKVPYTSAPGEYKLRVEGLYENVLGGAAFINETKLTFSQRSLTILIQLDKPIYKQNEIVRFRTIPINTELKAFSNVIDVYMLDPRGIIVKRWLSRQSNLGTVSLSYPLSDQPVFGEWTIRVVAQGQIEESSFLVEEYYQTRFEVNVTMPAFFFTDDQYIHGTVMANYTSGAPVRGNLTLKAQIRQVRPLVRKQLQIDRNYRDPYSSYDQLDNYGGYDQPMKELYFKFEEEYPFWFNIPEQFYNQAPSLKFFYGVYHFKYPIDELKRQVATLDNVEVVITATVGDRYLNEVIEGFAAGFQAGDAIYYLCCRIFPRWIAHPHRETPSVPNAARSGHQQPPGGAAKHSNQTFEQPPGGAAKHSNQTFERMSDTPGVWKYIIDLKRDLKPTGPDAYKILSDVDQIRVKASFRDVKGEVIEQNLLMLAHYSPENKQIKVSTSTDEPKVGEYIILHIRSNYIVDKYNYIIVSKGNILVTGDQIMEDYVSTIAVTLSAEMAPVSTVVVWHIGRYGDVTADSLTFPVNGISRNKFTVFINNKKARTGHKVEVAIYGEPGAYVGLSGIDKVMYSMQAGNELTYAKVITKMSSFDEQTNGTLKFNWLSHEGNPDELVYFPSSTFGIDANRTFEYSGLVVFSDIPVPLRFSYCNASLGDGECLNGKCYPLARRCDGYADCEDNTDEVGCEKDTTTELSLFRKHRYNRIKRQYDNVWLWKDVNIGPHGRYIFNVPVPSIPVHWIVSAFSMSPSVGFGMLNKPLEYMGVLPFFINVEMPDECRQGEQVGIRVTVFNYMLNNIEATVVLTDSPDYKFVHVEEDGVVTAYNPRTSFGEHQFFIYILAQDVSVVYLPIVPTRLGDIYVTVYASTLIGKDEITRKLHVEADGLPQHRHHSMLLDLSTRGLAIQYMHLNLTETGYTIHAPQPDGNSSRTIRIRPSILGPVFPTIPVNATSLLGLPMDSAEQNIFSFAATMYTTLYMRFSLQRNRTLERLAFDHMNIAYQKQLSFLQHDGSFSLFRSDWNQSASSVWLTSYVVRVLQEATFNEWENFIYIDPKIIEKSVRWVLKHQTNLGAFYETTWSPDRKYNDSLNKPIDHRHEYIQRNISLTAHVLIMLQSVKELTTHLSADVSNAQANAIKWLEKNMRLLDDYGHPFEKAVVAYALMKSKSPLAEEAFSVLVKTMRIGNGMAYCGREPIPDPPTKTENQRPFSLARLPYKYDAENIEATAYALLVYVQRRELIVEGLVNWLNSQRLTDGGWASTKDTATAMKALIEYTANQRIRDVSSLTVQIEATALNGTPHVLHINDKNRVQLQSIEIPDSWGTVKVEAHGAGYAVLQLSIQYNVDIARFQTPPPIKAFDMWTRAFFYGRNHSHIAYTSCQRWTNLNESERSGLTVLDVTIPTGYYIQQQKLDQYILSRRVRNLQRARYLDKKVLFYFDYLDQEETCVSFTVERWYPVANMSKFLPIRVYDYYAPERFNETIFDASSTYQLTICQVCGSSQCPYCYIYNAAISTPIPFMTVLITAFVLAAAVSARTVTSTMPL</sequence>
<dbReference type="PANTHER" id="PTHR11412:SF172">
    <property type="entry name" value="LD23292P"/>
    <property type="match status" value="1"/>
</dbReference>
<dbReference type="InterPro" id="IPR009048">
    <property type="entry name" value="A-macroglobulin_rcpt-bd"/>
</dbReference>
<dbReference type="EMBL" id="JASPKY010000119">
    <property type="protein sequence ID" value="KAK9732383.1"/>
    <property type="molecule type" value="Genomic_DNA"/>
</dbReference>
<dbReference type="SUPFAM" id="SSF57424">
    <property type="entry name" value="LDL receptor-like module"/>
    <property type="match status" value="1"/>
</dbReference>
<feature type="domain" description="Alpha-2-macroglobulin bait region" evidence="5">
    <location>
        <begin position="649"/>
        <end position="783"/>
    </location>
</feature>
<comment type="caution">
    <text evidence="8">The sequence shown here is derived from an EMBL/GenBank/DDBJ whole genome shotgun (WGS) entry which is preliminary data.</text>
</comment>
<dbReference type="Pfam" id="PF00207">
    <property type="entry name" value="A2M"/>
    <property type="match status" value="1"/>
</dbReference>
<dbReference type="Gene3D" id="2.60.40.690">
    <property type="entry name" value="Alpha-macroglobulin, receptor-binding domain"/>
    <property type="match status" value="1"/>
</dbReference>
<dbReference type="InterPro" id="IPR013783">
    <property type="entry name" value="Ig-like_fold"/>
</dbReference>
<evidence type="ECO:0000259" key="6">
    <source>
        <dbReference type="SMART" id="SM01360"/>
    </source>
</evidence>
<dbReference type="InterPro" id="IPR011626">
    <property type="entry name" value="Alpha-macroglobulin_TED"/>
</dbReference>
<keyword evidence="4" id="KW-1133">Transmembrane helix</keyword>
<dbReference type="InterPro" id="IPR001599">
    <property type="entry name" value="Macroglobln_a2"/>
</dbReference>
<dbReference type="Pfam" id="PF07678">
    <property type="entry name" value="TED_complement"/>
    <property type="match status" value="1"/>
</dbReference>
<comment type="caution">
    <text evidence="2">Lacks conserved residue(s) required for the propagation of feature annotation.</text>
</comment>
<keyword evidence="9" id="KW-1185">Reference proteome</keyword>
<dbReference type="SMART" id="SM01361">
    <property type="entry name" value="A2M_recep"/>
    <property type="match status" value="1"/>
</dbReference>
<keyword evidence="4" id="KW-0812">Transmembrane</keyword>
<keyword evidence="4" id="KW-0472">Membrane</keyword>
<dbReference type="InterPro" id="IPR047565">
    <property type="entry name" value="Alpha-macroglob_thiol-ester_cl"/>
</dbReference>
<dbReference type="Pfam" id="PF17791">
    <property type="entry name" value="MG3"/>
    <property type="match status" value="1"/>
</dbReference>
<dbReference type="Gene3D" id="2.60.40.10">
    <property type="entry name" value="Immunoglobulins"/>
    <property type="match status" value="1"/>
</dbReference>
<dbReference type="InterPro" id="IPR011625">
    <property type="entry name" value="A2M_N_BRD"/>
</dbReference>
<evidence type="ECO:0000259" key="5">
    <source>
        <dbReference type="SMART" id="SM01359"/>
    </source>
</evidence>
<dbReference type="InterPro" id="IPR002172">
    <property type="entry name" value="LDrepeatLR_classA_rpt"/>
</dbReference>
<feature type="disulfide bond" evidence="2">
    <location>
        <begin position="880"/>
        <end position="895"/>
    </location>
</feature>
<feature type="disulfide bond" evidence="2">
    <location>
        <begin position="868"/>
        <end position="886"/>
    </location>
</feature>
<dbReference type="Pfam" id="PF07677">
    <property type="entry name" value="A2M_recep"/>
    <property type="match status" value="1"/>
</dbReference>
<dbReference type="Proteomes" id="UP001458880">
    <property type="component" value="Unassembled WGS sequence"/>
</dbReference>
<dbReference type="SUPFAM" id="SSF48239">
    <property type="entry name" value="Terpenoid cyclases/Protein prenyltransferases"/>
    <property type="match status" value="1"/>
</dbReference>
<dbReference type="PROSITE" id="PS50068">
    <property type="entry name" value="LDLRA_2"/>
    <property type="match status" value="1"/>
</dbReference>
<feature type="compositionally biased region" description="Polar residues" evidence="3">
    <location>
        <begin position="90"/>
        <end position="125"/>
    </location>
</feature>
<dbReference type="Gene3D" id="2.60.40.2950">
    <property type="match status" value="1"/>
</dbReference>
<dbReference type="InterPro" id="IPR036595">
    <property type="entry name" value="A-macroglobulin_rcpt-bd_sf"/>
</dbReference>
<feature type="region of interest" description="Disordered" evidence="3">
    <location>
        <begin position="90"/>
        <end position="133"/>
    </location>
</feature>